<dbReference type="AlphaFoldDB" id="A0A0A9BN73"/>
<reference evidence="1" key="2">
    <citation type="journal article" date="2015" name="Data Brief">
        <title>Shoot transcriptome of the giant reed, Arundo donax.</title>
        <authorList>
            <person name="Barrero R.A."/>
            <person name="Guerrero F.D."/>
            <person name="Moolhuijzen P."/>
            <person name="Goolsby J.A."/>
            <person name="Tidwell J."/>
            <person name="Bellgard S.E."/>
            <person name="Bellgard M.I."/>
        </authorList>
    </citation>
    <scope>NUCLEOTIDE SEQUENCE</scope>
    <source>
        <tissue evidence="1">Shoot tissue taken approximately 20 cm above the soil surface</tissue>
    </source>
</reference>
<sequence length="51" mass="5835">MFAWCCKATGNMQQSGSGQFTSLKMLLKWLHRNGLSCLQFDRFGAVFHLHT</sequence>
<proteinExistence type="predicted"/>
<reference evidence="1" key="1">
    <citation type="submission" date="2014-09" db="EMBL/GenBank/DDBJ databases">
        <authorList>
            <person name="Magalhaes I.L.F."/>
            <person name="Oliveira U."/>
            <person name="Santos F.R."/>
            <person name="Vidigal T.H.D.A."/>
            <person name="Brescovit A.D."/>
            <person name="Santos A.J."/>
        </authorList>
    </citation>
    <scope>NUCLEOTIDE SEQUENCE</scope>
    <source>
        <tissue evidence="1">Shoot tissue taken approximately 20 cm above the soil surface</tissue>
    </source>
</reference>
<organism evidence="1">
    <name type="scientific">Arundo donax</name>
    <name type="common">Giant reed</name>
    <name type="synonym">Donax arundinaceus</name>
    <dbReference type="NCBI Taxonomy" id="35708"/>
    <lineage>
        <taxon>Eukaryota</taxon>
        <taxon>Viridiplantae</taxon>
        <taxon>Streptophyta</taxon>
        <taxon>Embryophyta</taxon>
        <taxon>Tracheophyta</taxon>
        <taxon>Spermatophyta</taxon>
        <taxon>Magnoliopsida</taxon>
        <taxon>Liliopsida</taxon>
        <taxon>Poales</taxon>
        <taxon>Poaceae</taxon>
        <taxon>PACMAD clade</taxon>
        <taxon>Arundinoideae</taxon>
        <taxon>Arundineae</taxon>
        <taxon>Arundo</taxon>
    </lineage>
</organism>
<protein>
    <submittedName>
        <fullName evidence="1">Uncharacterized protein</fullName>
    </submittedName>
</protein>
<accession>A0A0A9BN73</accession>
<name>A0A0A9BN73_ARUDO</name>
<dbReference type="EMBL" id="GBRH01232471">
    <property type="protein sequence ID" value="JAD65424.1"/>
    <property type="molecule type" value="Transcribed_RNA"/>
</dbReference>
<evidence type="ECO:0000313" key="1">
    <source>
        <dbReference type="EMBL" id="JAD65424.1"/>
    </source>
</evidence>